<keyword evidence="1" id="KW-0732">Signal</keyword>
<feature type="signal peptide" evidence="1">
    <location>
        <begin position="1"/>
        <end position="28"/>
    </location>
</feature>
<dbReference type="AlphaFoldDB" id="A0A285VAY4"/>
<protein>
    <submittedName>
        <fullName evidence="2">Uncharacterized protein</fullName>
    </submittedName>
</protein>
<feature type="chain" id="PRO_5012289838" evidence="1">
    <location>
        <begin position="29"/>
        <end position="213"/>
    </location>
</feature>
<accession>A0A285VAY4</accession>
<evidence type="ECO:0000313" key="2">
    <source>
        <dbReference type="EMBL" id="SOC51249.1"/>
    </source>
</evidence>
<sequence length="213" mass="22603">MYKRTTRTTVTSLLAVPLTAALAGPALAAPPDLRAEDGSRTVIGNIIYGQIEGRAGNIHELALAVHDVDGQHATGFLDSYACPDGVESPFDPSCEVTMWTSIRDGDFVATQAKDLSSATVVGDLGLLAWTCDDTGCSREPAGTISVDLSFTAVGDSVRSHETVVLRYPGARFVNIFGRHTQEGTASGIVGGAEVTHPFAFTETFRFRAVERVE</sequence>
<evidence type="ECO:0000256" key="1">
    <source>
        <dbReference type="SAM" id="SignalP"/>
    </source>
</evidence>
<dbReference type="EMBL" id="OBQK01000001">
    <property type="protein sequence ID" value="SOC51249.1"/>
    <property type="molecule type" value="Genomic_DNA"/>
</dbReference>
<keyword evidence="3" id="KW-1185">Reference proteome</keyword>
<evidence type="ECO:0000313" key="3">
    <source>
        <dbReference type="Proteomes" id="UP000219688"/>
    </source>
</evidence>
<organism evidence="2 3">
    <name type="scientific">Ornithinimicrobium cerasi</name>
    <dbReference type="NCBI Taxonomy" id="2248773"/>
    <lineage>
        <taxon>Bacteria</taxon>
        <taxon>Bacillati</taxon>
        <taxon>Actinomycetota</taxon>
        <taxon>Actinomycetes</taxon>
        <taxon>Micrococcales</taxon>
        <taxon>Ornithinimicrobiaceae</taxon>
        <taxon>Ornithinimicrobium</taxon>
    </lineage>
</organism>
<name>A0A285VAY4_9MICO</name>
<proteinExistence type="predicted"/>
<dbReference type="RefSeq" id="WP_097186341.1">
    <property type="nucleotide sequence ID" value="NZ_OBQK01000001.1"/>
</dbReference>
<dbReference type="Proteomes" id="UP000219688">
    <property type="component" value="Unassembled WGS sequence"/>
</dbReference>
<gene>
    <name evidence="2" type="ORF">SAMN05421879_101102</name>
</gene>
<reference evidence="3" key="1">
    <citation type="submission" date="2017-08" db="EMBL/GenBank/DDBJ databases">
        <authorList>
            <person name="Varghese N."/>
            <person name="Submissions S."/>
        </authorList>
    </citation>
    <scope>NUCLEOTIDE SEQUENCE [LARGE SCALE GENOMIC DNA]</scope>
    <source>
        <strain evidence="3">USBA17B2</strain>
    </source>
</reference>